<proteinExistence type="predicted"/>
<dbReference type="RefSeq" id="WP_115866288.1">
    <property type="nucleotide sequence ID" value="NZ_QREG01000001.1"/>
</dbReference>
<dbReference type="PROSITE" id="PS51257">
    <property type="entry name" value="PROKAR_LIPOPROTEIN"/>
    <property type="match status" value="1"/>
</dbReference>
<organism evidence="3 4">
    <name type="scientific">Marinoscillum furvescens DSM 4134</name>
    <dbReference type="NCBI Taxonomy" id="1122208"/>
    <lineage>
        <taxon>Bacteria</taxon>
        <taxon>Pseudomonadati</taxon>
        <taxon>Bacteroidota</taxon>
        <taxon>Cytophagia</taxon>
        <taxon>Cytophagales</taxon>
        <taxon>Reichenbachiellaceae</taxon>
        <taxon>Marinoscillum</taxon>
    </lineage>
</organism>
<dbReference type="EMBL" id="QREG01000001">
    <property type="protein sequence ID" value="REE05788.1"/>
    <property type="molecule type" value="Genomic_DNA"/>
</dbReference>
<keyword evidence="4" id="KW-1185">Reference proteome</keyword>
<accession>A0A3D9LGL5</accession>
<comment type="caution">
    <text evidence="3">The sequence shown here is derived from an EMBL/GenBank/DDBJ whole genome shotgun (WGS) entry which is preliminary data.</text>
</comment>
<feature type="domain" description="DUF7282" evidence="2">
    <location>
        <begin position="397"/>
        <end position="500"/>
    </location>
</feature>
<reference evidence="3 4" key="1">
    <citation type="submission" date="2018-07" db="EMBL/GenBank/DDBJ databases">
        <title>Genomic Encyclopedia of Type Strains, Phase IV (KMG-IV): sequencing the most valuable type-strain genomes for metagenomic binning, comparative biology and taxonomic classification.</title>
        <authorList>
            <person name="Goeker M."/>
        </authorList>
    </citation>
    <scope>NUCLEOTIDE SEQUENCE [LARGE SCALE GENOMIC DNA]</scope>
    <source>
        <strain evidence="3 4">DSM 4134</strain>
    </source>
</reference>
<feature type="domain" description="DUF7282" evidence="2">
    <location>
        <begin position="627"/>
        <end position="731"/>
    </location>
</feature>
<evidence type="ECO:0000313" key="3">
    <source>
        <dbReference type="EMBL" id="REE05788.1"/>
    </source>
</evidence>
<sequence length="735" mass="77063">MKNVTMKNFLLQMVFVLSAMVLFTACNDDDDGGEPTPDPTGSLTVSDQNVTENNSIIVSSVTLDQNGWIVVHASNATNDGPQVPDIISEPKMVEAGTSSSVEVMFKESTEIEDGDVVYVMLHTDDGVAGTYEFDGANGLDAPILDASGNIVMTSITLSVEADPTGTLMVESQMISQNTIVVPEIVVDRSGWVVVHASNADGSPVVPDIISEPVQVSAGTNTDVEVTITETADLKDGDMVHVMLHTDNGAAGTYEFDGANGLDNPIFDENGGIVMKMIEIGSPSLMSEAQVVSANMVKISEVKAAVDGWLVVHADNEGTFGEVLGQTFVEAGTTTDVMVDLGTGVAFSGGEKLWPMLHIESPADGEYTFDGTNGEDGPEVFGDAVIMQSFDVEAPTGTITAMNQIVQGTTVKVSEITMNAKGWLVVHASNAAGDGPEVPGIVSTPVQIEAGTSTDVEVMLNSDFVFNADDKIYLMLHTENNIVGEYEFDGANGFDGPITTEAITLEAPKGELTAMSQVVSQNKVMIESIMVDQPSFVVVHRDNGTGEGPVVPGIISEPVALDAGTHEDISISFKDGEDLVDGEKLWVMLHNDNGVVGTYEFDGSSGLDGPITTSAGAIVMSAINIEAPSITATDKAVTNATVVVDEVKAAVDGWLVIHEDDGTGNFGAVIGQTFVKAGTTANVEVDVTGATINSGDKLFPMLHIESPADGTYGFPDNGDGPEVFNEAVIVVEFTVL</sequence>
<feature type="domain" description="DUF7282" evidence="2">
    <location>
        <begin position="42"/>
        <end position="156"/>
    </location>
</feature>
<evidence type="ECO:0000256" key="1">
    <source>
        <dbReference type="SAM" id="SignalP"/>
    </source>
</evidence>
<evidence type="ECO:0000259" key="2">
    <source>
        <dbReference type="Pfam" id="PF23951"/>
    </source>
</evidence>
<dbReference type="AlphaFoldDB" id="A0A3D9LGL5"/>
<evidence type="ECO:0000313" key="4">
    <source>
        <dbReference type="Proteomes" id="UP000256779"/>
    </source>
</evidence>
<feature type="domain" description="DUF7282" evidence="2">
    <location>
        <begin position="511"/>
        <end position="623"/>
    </location>
</feature>
<gene>
    <name evidence="3" type="ORF">C7460_101307</name>
</gene>
<protein>
    <recommendedName>
        <fullName evidence="2">DUF7282 domain-containing protein</fullName>
    </recommendedName>
</protein>
<dbReference type="Pfam" id="PF23951">
    <property type="entry name" value="DUF7282"/>
    <property type="match status" value="6"/>
</dbReference>
<dbReference type="Proteomes" id="UP000256779">
    <property type="component" value="Unassembled WGS sequence"/>
</dbReference>
<dbReference type="OrthoDB" id="1443059at2"/>
<keyword evidence="1" id="KW-0732">Signal</keyword>
<dbReference type="InterPro" id="IPR055706">
    <property type="entry name" value="Slg1/2_DUF7282"/>
</dbReference>
<feature type="chain" id="PRO_5017689178" description="DUF7282 domain-containing protein" evidence="1">
    <location>
        <begin position="26"/>
        <end position="735"/>
    </location>
</feature>
<feature type="domain" description="DUF7282" evidence="2">
    <location>
        <begin position="166"/>
        <end position="276"/>
    </location>
</feature>
<name>A0A3D9LGL5_MARFU</name>
<feature type="signal peptide" evidence="1">
    <location>
        <begin position="1"/>
        <end position="25"/>
    </location>
</feature>
<feature type="domain" description="DUF7282" evidence="2">
    <location>
        <begin position="283"/>
        <end position="390"/>
    </location>
</feature>